<dbReference type="RefSeq" id="XP_028881279.1">
    <property type="nucleotide sequence ID" value="XM_029027424.1"/>
</dbReference>
<name>A0A1X0NRV2_9TRYP</name>
<protein>
    <recommendedName>
        <fullName evidence="5">LIM zinc-binding domain-containing protein</fullName>
    </recommendedName>
</protein>
<evidence type="ECO:0000313" key="6">
    <source>
        <dbReference type="EMBL" id="ORC87213.1"/>
    </source>
</evidence>
<accession>A0A1X0NRV2</accession>
<dbReference type="VEuPathDB" id="TriTrypDB:TM35_000231840"/>
<comment type="caution">
    <text evidence="6">The sequence shown here is derived from an EMBL/GenBank/DDBJ whole genome shotgun (WGS) entry which is preliminary data.</text>
</comment>
<dbReference type="EMBL" id="NBCO01000023">
    <property type="protein sequence ID" value="ORC87213.1"/>
    <property type="molecule type" value="Genomic_DNA"/>
</dbReference>
<evidence type="ECO:0000256" key="1">
    <source>
        <dbReference type="ARBA" id="ARBA00022723"/>
    </source>
</evidence>
<feature type="compositionally biased region" description="Polar residues" evidence="4">
    <location>
        <begin position="184"/>
        <end position="201"/>
    </location>
</feature>
<gene>
    <name evidence="6" type="ORF">TM35_000231840</name>
</gene>
<reference evidence="6 7" key="1">
    <citation type="submission" date="2017-03" db="EMBL/GenBank/DDBJ databases">
        <title>An alternative strategy for trypanosome survival in the mammalian bloodstream revealed through genome and transcriptome analysis of the ubiquitous bovine parasite Trypanosoma (Megatrypanum) theileri.</title>
        <authorList>
            <person name="Kelly S."/>
            <person name="Ivens A."/>
            <person name="Mott A."/>
            <person name="O'Neill E."/>
            <person name="Emms D."/>
            <person name="Macleod O."/>
            <person name="Voorheis P."/>
            <person name="Matthews J."/>
            <person name="Matthews K."/>
            <person name="Carrington M."/>
        </authorList>
    </citation>
    <scope>NUCLEOTIDE SEQUENCE [LARGE SCALE GENOMIC DNA]</scope>
    <source>
        <strain evidence="6">Edinburgh</strain>
    </source>
</reference>
<feature type="region of interest" description="Disordered" evidence="4">
    <location>
        <begin position="159"/>
        <end position="241"/>
    </location>
</feature>
<feature type="domain" description="LIM zinc-binding" evidence="5">
    <location>
        <begin position="291"/>
        <end position="352"/>
    </location>
</feature>
<dbReference type="Proteomes" id="UP000192257">
    <property type="component" value="Unassembled WGS sequence"/>
</dbReference>
<feature type="compositionally biased region" description="Basic residues" evidence="4">
    <location>
        <begin position="457"/>
        <end position="469"/>
    </location>
</feature>
<dbReference type="PROSITE" id="PS50023">
    <property type="entry name" value="LIM_DOMAIN_2"/>
    <property type="match status" value="1"/>
</dbReference>
<dbReference type="GO" id="GO:0046872">
    <property type="term" value="F:metal ion binding"/>
    <property type="evidence" value="ECO:0007669"/>
    <property type="project" value="UniProtKB-KW"/>
</dbReference>
<dbReference type="OrthoDB" id="249790at2759"/>
<evidence type="ECO:0000256" key="3">
    <source>
        <dbReference type="PROSITE-ProRule" id="PRU00125"/>
    </source>
</evidence>
<feature type="region of interest" description="Disordered" evidence="4">
    <location>
        <begin position="1"/>
        <end position="138"/>
    </location>
</feature>
<feature type="compositionally biased region" description="Acidic residues" evidence="4">
    <location>
        <begin position="18"/>
        <end position="77"/>
    </location>
</feature>
<dbReference type="AlphaFoldDB" id="A0A1X0NRV2"/>
<evidence type="ECO:0000256" key="2">
    <source>
        <dbReference type="ARBA" id="ARBA00022833"/>
    </source>
</evidence>
<feature type="compositionally biased region" description="Low complexity" evidence="4">
    <location>
        <begin position="225"/>
        <end position="240"/>
    </location>
</feature>
<feature type="compositionally biased region" description="Basic and acidic residues" evidence="4">
    <location>
        <begin position="213"/>
        <end position="224"/>
    </location>
</feature>
<feature type="compositionally biased region" description="Basic and acidic residues" evidence="4">
    <location>
        <begin position="78"/>
        <end position="103"/>
    </location>
</feature>
<dbReference type="InterPro" id="IPR001781">
    <property type="entry name" value="Znf_LIM"/>
</dbReference>
<dbReference type="GeneID" id="39987204"/>
<keyword evidence="1 3" id="KW-0479">Metal-binding</keyword>
<evidence type="ECO:0000256" key="4">
    <source>
        <dbReference type="SAM" id="MobiDB-lite"/>
    </source>
</evidence>
<feature type="region of interest" description="Disordered" evidence="4">
    <location>
        <begin position="438"/>
        <end position="469"/>
    </location>
</feature>
<organism evidence="6 7">
    <name type="scientific">Trypanosoma theileri</name>
    <dbReference type="NCBI Taxonomy" id="67003"/>
    <lineage>
        <taxon>Eukaryota</taxon>
        <taxon>Discoba</taxon>
        <taxon>Euglenozoa</taxon>
        <taxon>Kinetoplastea</taxon>
        <taxon>Metakinetoplastina</taxon>
        <taxon>Trypanosomatida</taxon>
        <taxon>Trypanosomatidae</taxon>
        <taxon>Trypanosoma</taxon>
    </lineage>
</organism>
<sequence>MSSDPDQNEEVPQQPVETPEETTQEPQELQDEQEEPQEEPQEDEPQEEPQELLEEPQEEPQELENEQEEPQELENEQEEPRELENEQEEPHPLDPQEDVKNEETATQETDIVSEKQHLQSTERDVSHGGHTDEATEAYYEGVVLQPSIGRRAVLRSSGYISNTPEDRSTVTKEGGQGSVADYKSQMSETLPPSTSRTTPGPANTVDVEGVSKVADETIVPERKTPSPLRSSSLRHASSTSMKRRIIPSGTLTPLYTANYMTTREEYMAFRTRNGVSPNYTGPVHVVENVYVACAACSAPVDPVTRVPAGRLFFHPQCIRCKLCGKSSLTEAYFPAMYNAAICSECAVRGLGPCVSREAAVARGIIPGAVCGNLATAIRRHDRQRSVQPINQSTLEGVVPPTLSIPPLHNRRNSTHGTMALIRRQQYYTQNDNNILCLPPAASTSDSVERSRSSSTSQKRRSRKSIPKLM</sequence>
<keyword evidence="7" id="KW-1185">Reference proteome</keyword>
<proteinExistence type="predicted"/>
<feature type="compositionally biased region" description="Basic and acidic residues" evidence="4">
    <location>
        <begin position="112"/>
        <end position="133"/>
    </location>
</feature>
<dbReference type="Gene3D" id="2.10.110.10">
    <property type="entry name" value="Cysteine Rich Protein"/>
    <property type="match status" value="1"/>
</dbReference>
<evidence type="ECO:0000313" key="7">
    <source>
        <dbReference type="Proteomes" id="UP000192257"/>
    </source>
</evidence>
<evidence type="ECO:0000259" key="5">
    <source>
        <dbReference type="PROSITE" id="PS50023"/>
    </source>
</evidence>
<keyword evidence="3" id="KW-0440">LIM domain</keyword>
<keyword evidence="2 3" id="KW-0862">Zinc</keyword>